<dbReference type="Proteomes" id="UP000285794">
    <property type="component" value="Unassembled WGS sequence"/>
</dbReference>
<protein>
    <submittedName>
        <fullName evidence="1">Uncharacterized protein</fullName>
    </submittedName>
</protein>
<accession>A0A425Y6S2</accession>
<comment type="caution">
    <text evidence="1">The sequence shown here is derived from an EMBL/GenBank/DDBJ whole genome shotgun (WGS) entry which is preliminary data.</text>
</comment>
<dbReference type="AlphaFoldDB" id="A0A425Y6S2"/>
<sequence length="212" mass="24461">MMLIKDKYRPVFSLRVPYGNGGVKNLSISTDLLGDFYRGTESKIDLFVQSHALNRFQERLDVLGPSAINFEFWMNTCAITEFVFYKNYLLLPVTVQEIRVGYFLTHLVGDELVFRTFLFITHSCTPEGDKLKEITGLEKNDIKYWHIDRLSTIIEADKYPKIQELFNEAGIGELLGFRDDFCDPESMPNINMDGLMSYIERGKEMVGEAELN</sequence>
<dbReference type="EMBL" id="QQWG01000002">
    <property type="protein sequence ID" value="RRG24040.1"/>
    <property type="molecule type" value="Genomic_DNA"/>
</dbReference>
<organism evidence="1 2">
    <name type="scientific">Ancylomarina euxinus</name>
    <dbReference type="NCBI Taxonomy" id="2283627"/>
    <lineage>
        <taxon>Bacteria</taxon>
        <taxon>Pseudomonadati</taxon>
        <taxon>Bacteroidota</taxon>
        <taxon>Bacteroidia</taxon>
        <taxon>Marinilabiliales</taxon>
        <taxon>Marinifilaceae</taxon>
        <taxon>Ancylomarina</taxon>
    </lineage>
</organism>
<gene>
    <name evidence="1" type="ORF">DWB61_02690</name>
</gene>
<reference evidence="1 2" key="1">
    <citation type="submission" date="2018-07" db="EMBL/GenBank/DDBJ databases">
        <title>Draft genome sequence of Ancylomarina sp. M1P.</title>
        <authorList>
            <person name="Yadav S."/>
            <person name="Villanueva L."/>
            <person name="Damste J.S.S."/>
        </authorList>
    </citation>
    <scope>NUCLEOTIDE SEQUENCE [LARGE SCALE GENOMIC DNA]</scope>
    <source>
        <strain evidence="1 2">M1P</strain>
    </source>
</reference>
<evidence type="ECO:0000313" key="2">
    <source>
        <dbReference type="Proteomes" id="UP000285794"/>
    </source>
</evidence>
<name>A0A425Y6S2_9BACT</name>
<dbReference type="RefSeq" id="WP_148095933.1">
    <property type="nucleotide sequence ID" value="NZ_JAPXVP010000002.1"/>
</dbReference>
<evidence type="ECO:0000313" key="1">
    <source>
        <dbReference type="EMBL" id="RRG24040.1"/>
    </source>
</evidence>
<dbReference type="OrthoDB" id="638838at2"/>
<proteinExistence type="predicted"/>
<keyword evidence="2" id="KW-1185">Reference proteome</keyword>